<dbReference type="InterPro" id="IPR058920">
    <property type="entry name" value="PAP-OAS1-bd-rel"/>
</dbReference>
<dbReference type="GO" id="GO:0051539">
    <property type="term" value="F:4 iron, 4 sulfur cluster binding"/>
    <property type="evidence" value="ECO:0007669"/>
    <property type="project" value="UniProtKB-KW"/>
</dbReference>
<dbReference type="InterPro" id="IPR027492">
    <property type="entry name" value="RNA_MTrfase_RlmN"/>
</dbReference>
<dbReference type="GO" id="GO:0070475">
    <property type="term" value="P:rRNA base methylation"/>
    <property type="evidence" value="ECO:0007669"/>
    <property type="project" value="InterPro"/>
</dbReference>
<evidence type="ECO:0000259" key="15">
    <source>
        <dbReference type="PROSITE" id="PS51918"/>
    </source>
</evidence>
<evidence type="ECO:0000256" key="8">
    <source>
        <dbReference type="ARBA" id="ARBA00022691"/>
    </source>
</evidence>
<keyword evidence="9" id="KW-0479">Metal-binding</keyword>
<dbReference type="OrthoDB" id="204498at2759"/>
<dbReference type="STRING" id="1202772.A0A1V9YRJ5"/>
<dbReference type="SFLD" id="SFLDS00029">
    <property type="entry name" value="Radical_SAM"/>
    <property type="match status" value="1"/>
</dbReference>
<evidence type="ECO:0000256" key="5">
    <source>
        <dbReference type="ARBA" id="ARBA00022552"/>
    </source>
</evidence>
<dbReference type="InterPro" id="IPR013785">
    <property type="entry name" value="Aldolase_TIM"/>
</dbReference>
<feature type="coiled-coil region" evidence="12">
    <location>
        <begin position="338"/>
        <end position="365"/>
    </location>
</feature>
<dbReference type="GO" id="GO:0005737">
    <property type="term" value="C:cytoplasm"/>
    <property type="evidence" value="ECO:0007669"/>
    <property type="project" value="UniProtKB-SubCell"/>
</dbReference>
<dbReference type="SFLD" id="SFLDG01062">
    <property type="entry name" value="methyltransferase_(Class_A)"/>
    <property type="match status" value="1"/>
</dbReference>
<feature type="compositionally biased region" description="Low complexity" evidence="13">
    <location>
        <begin position="1"/>
        <end position="10"/>
    </location>
</feature>
<name>A0A1V9YRJ5_ACHHY</name>
<evidence type="ECO:0000256" key="13">
    <source>
        <dbReference type="SAM" id="MobiDB-lite"/>
    </source>
</evidence>
<feature type="compositionally biased region" description="Basic residues" evidence="13">
    <location>
        <begin position="966"/>
        <end position="977"/>
    </location>
</feature>
<reference evidence="16 17" key="1">
    <citation type="journal article" date="2014" name="Genome Biol. Evol.">
        <title>The secreted proteins of Achlya hypogyna and Thraustotheca clavata identify the ancestral oomycete secretome and reveal gene acquisitions by horizontal gene transfer.</title>
        <authorList>
            <person name="Misner I."/>
            <person name="Blouin N."/>
            <person name="Leonard G."/>
            <person name="Richards T.A."/>
            <person name="Lane C.E."/>
        </authorList>
    </citation>
    <scope>NUCLEOTIDE SEQUENCE [LARGE SCALE GENOMIC DNA]</scope>
    <source>
        <strain evidence="16 17">ATCC 48635</strain>
    </source>
</reference>
<evidence type="ECO:0000256" key="3">
    <source>
        <dbReference type="ARBA" id="ARBA00022485"/>
    </source>
</evidence>
<protein>
    <recommendedName>
        <fullName evidence="15">Radical SAM core domain-containing protein</fullName>
    </recommendedName>
</protein>
<keyword evidence="5" id="KW-0698">rRNA processing</keyword>
<dbReference type="Gene3D" id="3.20.20.70">
    <property type="entry name" value="Aldolase class I"/>
    <property type="match status" value="1"/>
</dbReference>
<feature type="domain" description="Radical SAM core" evidence="15">
    <location>
        <begin position="1129"/>
        <end position="1358"/>
    </location>
</feature>
<keyword evidence="12" id="KW-0175">Coiled coil</keyword>
<feature type="compositionally biased region" description="Low complexity" evidence="13">
    <location>
        <begin position="31"/>
        <end position="49"/>
    </location>
</feature>
<keyword evidence="14" id="KW-0812">Transmembrane</keyword>
<dbReference type="Pfam" id="PF26180">
    <property type="entry name" value="PAP-OAS1"/>
    <property type="match status" value="1"/>
</dbReference>
<evidence type="ECO:0000313" key="17">
    <source>
        <dbReference type="Proteomes" id="UP000243579"/>
    </source>
</evidence>
<comment type="caution">
    <text evidence="16">The sequence shown here is derived from an EMBL/GenBank/DDBJ whole genome shotgun (WGS) entry which is preliminary data.</text>
</comment>
<keyword evidence="6" id="KW-0489">Methyltransferase</keyword>
<dbReference type="GO" id="GO:0008173">
    <property type="term" value="F:RNA methyltransferase activity"/>
    <property type="evidence" value="ECO:0007669"/>
    <property type="project" value="InterPro"/>
</dbReference>
<keyword evidence="3" id="KW-0004">4Fe-4S</keyword>
<keyword evidence="7" id="KW-0808">Transferase</keyword>
<keyword evidence="17" id="KW-1185">Reference proteome</keyword>
<dbReference type="Proteomes" id="UP000243579">
    <property type="component" value="Unassembled WGS sequence"/>
</dbReference>
<proteinExistence type="predicted"/>
<sequence length="1446" mass="157734">MATTGTTTALEEQRRRLLAERDKMRSRAKSRPSSVAAPSLPASFLAQPPQGMAPAPRTVSAGGPPRSLSAGPPGLSIDADRWSAPEPPSENDLKLFLDHVVPKTSPSVGHALRPPGMTLSDHNGRALCFQRDAFFAWSMQYMHTVTVSAAIKRSPAPMLLNHLVSAGLVDDLGDGWFSARPEPARPEPLAETPMSTKSAVWTALLEMDVQKELAEHISVTLDAPVGTDDQSSPLGEAPRLTFSLTIRLRDTSWHVRRCIGQFGRMYAKARECLALPPFAGVRLEHARLRDVYDELNAILQHVSHEPAPWGHGDFVAFFDNAVGYLALLTQAKSLHDRIDAQRAANEKLAAKIKQLEATVGRQQTLIHTLSSSKPATTTKSFSSFEVGGSFPSLLPGDSYSSSAVWENTTSGLFSASRHSTHGACPSLTASQAALSRCAWVPSNELPCAVDMRLGRIVGMLQPTSSAVCHRLKACKVVATLVQRVLGAQAFVTGVSAARMFLPDCPLKMSVFLPSVSDRPAWYMKLNEALCVASSAPDASTDLVIRNVELVHDAASPKLRCCVGKISVLVDYGAFHDVRGACFLEAMDRLVGKSHLFKRSVLLAQGWLVYESGTNVSITDYKLAALLSTHTVATLMLYVFNLFHTSLHHPLQALGRFFGTYSSFPWDDYCVSVDGPRDLSCLVKAPKPPCHERDLLLQPSTMQQFRSCHLADTANASYDTDQQNRMLQFEVKHFNVMDPLDPAVNLGANITAKEAATIRNAFDTGATKIHQVLGALKKEMSSTISTSLGSSSSVSLLDACFSNIWNRFQCGWRPDSAAADLDSTDSAISNDVMMSLASLGLEAPKPAATEPEDDPLCGDEESLRCQVLMCDFLLQGHVTPHAVFSKTVDILNEKGPLPIGEIGKCLQDATANATLSVALKEQFGGLKKFLEQYPNDFIISDDHPFNPKVYVQSHLLDENRATCENGKKKHKCSRRKKTPKTEPPKRPNAAAPVFVPAAHDTRPFESSLKLDSPAFLPNPNLVAMVKKRVLTPAPLLDPKLLPEFLEAHGMKAVHAQKIWKYIAQQVQAQNDNIAIRDIPQLPKELYPLLEANFQIFSTTIAEKHVSRDGTVKLLVTLQDGHNVEAVIMKHSGRNTLCVSSQVGCQMGCTFCATGTMGIIADLAAGEILEQLAHAFLVAPIRNVVFMGMGEPLNNYDAVLGAIKAMTSVFGLAPKYITLSTVGVIHRIRQLKEDAPLVRLALSLHAPTQDLRVKIVPTAKAYPLDKLMAAIDDHLKDRENRMVMMEYIMLRGVNDSIETAHDLGRLLKDRSVHVNLIPYNSTDVDAEFESPTKEEIMAFHSILRQEYEIKVTVRENHGMDIDGACGQLAVKKLDDALPKTKAPKQRDIEDIGTAPRLPKTSPKKTRGIPSARDDGKNGAPVGIPTSLLLAGIALVALPMVAYALRKRP</sequence>
<keyword evidence="10" id="KW-0408">Iron</keyword>
<evidence type="ECO:0000256" key="7">
    <source>
        <dbReference type="ARBA" id="ARBA00022679"/>
    </source>
</evidence>
<keyword evidence="4" id="KW-0963">Cytoplasm</keyword>
<feature type="compositionally biased region" description="Basic and acidic residues" evidence="13">
    <location>
        <begin position="11"/>
        <end position="25"/>
    </location>
</feature>
<dbReference type="GO" id="GO:0030488">
    <property type="term" value="P:tRNA methylation"/>
    <property type="evidence" value="ECO:0007669"/>
    <property type="project" value="InterPro"/>
</dbReference>
<dbReference type="FunFam" id="3.20.20.70:FF:000164">
    <property type="entry name" value="23S rRNA methyltransferase"/>
    <property type="match status" value="1"/>
</dbReference>
<evidence type="ECO:0000256" key="9">
    <source>
        <dbReference type="ARBA" id="ARBA00022723"/>
    </source>
</evidence>
<dbReference type="SFLD" id="SFLDF00275">
    <property type="entry name" value="adenosine_C2_methyltransferase"/>
    <property type="match status" value="1"/>
</dbReference>
<feature type="region of interest" description="Disordered" evidence="13">
    <location>
        <begin position="1377"/>
        <end position="1415"/>
    </location>
</feature>
<evidence type="ECO:0000256" key="10">
    <source>
        <dbReference type="ARBA" id="ARBA00023004"/>
    </source>
</evidence>
<dbReference type="EMBL" id="JNBR01001405">
    <property type="protein sequence ID" value="OQR88193.1"/>
    <property type="molecule type" value="Genomic_DNA"/>
</dbReference>
<comment type="cofactor">
    <cofactor evidence="1">
        <name>[4Fe-4S] cluster</name>
        <dbReference type="ChEBI" id="CHEBI:49883"/>
    </cofactor>
</comment>
<evidence type="ECO:0000256" key="14">
    <source>
        <dbReference type="SAM" id="Phobius"/>
    </source>
</evidence>
<keyword evidence="14" id="KW-0472">Membrane</keyword>
<keyword evidence="8" id="KW-0949">S-adenosyl-L-methionine</keyword>
<gene>
    <name evidence="16" type="ORF">ACHHYP_07277</name>
</gene>
<dbReference type="PANTHER" id="PTHR30544">
    <property type="entry name" value="23S RRNA METHYLTRANSFERASE"/>
    <property type="match status" value="1"/>
</dbReference>
<evidence type="ECO:0000256" key="6">
    <source>
        <dbReference type="ARBA" id="ARBA00022603"/>
    </source>
</evidence>
<feature type="compositionally biased region" description="Basic and acidic residues" evidence="13">
    <location>
        <begin position="1377"/>
        <end position="1387"/>
    </location>
</feature>
<evidence type="ECO:0000313" key="16">
    <source>
        <dbReference type="EMBL" id="OQR88193.1"/>
    </source>
</evidence>
<dbReference type="SUPFAM" id="SSF81631">
    <property type="entry name" value="PAP/OAS1 substrate-binding domain"/>
    <property type="match status" value="1"/>
</dbReference>
<dbReference type="InterPro" id="IPR040072">
    <property type="entry name" value="Methyltransferase_A"/>
</dbReference>
<dbReference type="NCBIfam" id="TIGR00048">
    <property type="entry name" value="rRNA_mod_RlmN"/>
    <property type="match status" value="1"/>
</dbReference>
<feature type="region of interest" description="Disordered" evidence="13">
    <location>
        <begin position="1"/>
        <end position="89"/>
    </location>
</feature>
<keyword evidence="14" id="KW-1133">Transmembrane helix</keyword>
<organism evidence="16 17">
    <name type="scientific">Achlya hypogyna</name>
    <name type="common">Oomycete</name>
    <name type="synonym">Protoachlya hypogyna</name>
    <dbReference type="NCBI Taxonomy" id="1202772"/>
    <lineage>
        <taxon>Eukaryota</taxon>
        <taxon>Sar</taxon>
        <taxon>Stramenopiles</taxon>
        <taxon>Oomycota</taxon>
        <taxon>Saprolegniomycetes</taxon>
        <taxon>Saprolegniales</taxon>
        <taxon>Achlyaceae</taxon>
        <taxon>Achlya</taxon>
    </lineage>
</organism>
<dbReference type="InterPro" id="IPR007197">
    <property type="entry name" value="rSAM"/>
</dbReference>
<keyword evidence="11" id="KW-0411">Iron-sulfur</keyword>
<dbReference type="PANTHER" id="PTHR30544:SF8">
    <property type="entry name" value="RADICAL SAM SUPERFAMILY PROTEIN"/>
    <property type="match status" value="1"/>
</dbReference>
<evidence type="ECO:0000256" key="1">
    <source>
        <dbReference type="ARBA" id="ARBA00001966"/>
    </source>
</evidence>
<feature type="transmembrane region" description="Helical" evidence="14">
    <location>
        <begin position="1419"/>
        <end position="1442"/>
    </location>
</feature>
<comment type="subcellular location">
    <subcellularLocation>
        <location evidence="2">Cytoplasm</location>
    </subcellularLocation>
</comment>
<dbReference type="GO" id="GO:0046872">
    <property type="term" value="F:metal ion binding"/>
    <property type="evidence" value="ECO:0007669"/>
    <property type="project" value="UniProtKB-KW"/>
</dbReference>
<evidence type="ECO:0000256" key="2">
    <source>
        <dbReference type="ARBA" id="ARBA00004496"/>
    </source>
</evidence>
<dbReference type="InterPro" id="IPR058240">
    <property type="entry name" value="rSAM_sf"/>
</dbReference>
<dbReference type="CDD" id="cd01335">
    <property type="entry name" value="Radical_SAM"/>
    <property type="match status" value="1"/>
</dbReference>
<feature type="region of interest" description="Disordered" evidence="13">
    <location>
        <begin position="964"/>
        <end position="990"/>
    </location>
</feature>
<evidence type="ECO:0000256" key="12">
    <source>
        <dbReference type="SAM" id="Coils"/>
    </source>
</evidence>
<dbReference type="InterPro" id="IPR004383">
    <property type="entry name" value="rRNA_lsu_MTrfase_RlmN/Cfr"/>
</dbReference>
<accession>A0A1V9YRJ5</accession>
<dbReference type="SUPFAM" id="SSF102114">
    <property type="entry name" value="Radical SAM enzymes"/>
    <property type="match status" value="1"/>
</dbReference>
<evidence type="ECO:0000256" key="4">
    <source>
        <dbReference type="ARBA" id="ARBA00022490"/>
    </source>
</evidence>
<evidence type="ECO:0000256" key="11">
    <source>
        <dbReference type="ARBA" id="ARBA00023014"/>
    </source>
</evidence>
<dbReference type="Gene3D" id="1.10.1410.10">
    <property type="match status" value="1"/>
</dbReference>
<dbReference type="Pfam" id="PF04055">
    <property type="entry name" value="Radical_SAM"/>
    <property type="match status" value="1"/>
</dbReference>
<dbReference type="PROSITE" id="PS51918">
    <property type="entry name" value="RADICAL_SAM"/>
    <property type="match status" value="1"/>
</dbReference>